<feature type="region of interest" description="Disordered" evidence="1">
    <location>
        <begin position="687"/>
        <end position="804"/>
    </location>
</feature>
<dbReference type="PANTHER" id="PTHR33112">
    <property type="entry name" value="DOMAIN PROTEIN, PUTATIVE-RELATED"/>
    <property type="match status" value="1"/>
</dbReference>
<dbReference type="PANTHER" id="PTHR33112:SF1">
    <property type="entry name" value="HETEROKARYON INCOMPATIBILITY DOMAIN-CONTAINING PROTEIN"/>
    <property type="match status" value="1"/>
</dbReference>
<name>A0A370TKE4_9HELO</name>
<reference evidence="3 4" key="1">
    <citation type="journal article" date="2018" name="IMA Fungus">
        <title>IMA Genome-F 9: Draft genome sequence of Annulohypoxylon stygium, Aspergillus mulundensis, Berkeleyomyces basicola (syn. Thielaviopsis basicola), Ceratocystis smalleyi, two Cercospora beticola strains, Coleophoma cylindrospora, Fusarium fracticaudum, Phialophora cf. hyalina, and Morchella septimelata.</title>
        <authorList>
            <person name="Wingfield B.D."/>
            <person name="Bills G.F."/>
            <person name="Dong Y."/>
            <person name="Huang W."/>
            <person name="Nel W.J."/>
            <person name="Swalarsk-Parry B.S."/>
            <person name="Vaghefi N."/>
            <person name="Wilken P.M."/>
            <person name="An Z."/>
            <person name="de Beer Z.W."/>
            <person name="De Vos L."/>
            <person name="Chen L."/>
            <person name="Duong T.A."/>
            <person name="Gao Y."/>
            <person name="Hammerbacher A."/>
            <person name="Kikkert J.R."/>
            <person name="Li Y."/>
            <person name="Li H."/>
            <person name="Li K."/>
            <person name="Li Q."/>
            <person name="Liu X."/>
            <person name="Ma X."/>
            <person name="Naidoo K."/>
            <person name="Pethybridge S.J."/>
            <person name="Sun J."/>
            <person name="Steenkamp E.T."/>
            <person name="van der Nest M.A."/>
            <person name="van Wyk S."/>
            <person name="Wingfield M.J."/>
            <person name="Xiong C."/>
            <person name="Yue Q."/>
            <person name="Zhang X."/>
        </authorList>
    </citation>
    <scope>NUCLEOTIDE SEQUENCE [LARGE SCALE GENOMIC DNA]</scope>
    <source>
        <strain evidence="3 4">BP 5553</strain>
    </source>
</reference>
<evidence type="ECO:0000256" key="1">
    <source>
        <dbReference type="SAM" id="MobiDB-lite"/>
    </source>
</evidence>
<evidence type="ECO:0000313" key="3">
    <source>
        <dbReference type="EMBL" id="RDL35998.1"/>
    </source>
</evidence>
<protein>
    <recommendedName>
        <fullName evidence="2">Heterokaryon incompatibility domain-containing protein</fullName>
    </recommendedName>
</protein>
<sequence>MELQLAEVDLSGIDDTTTCQVCAKLLALYKMPFEVNAEVKLGKVSDVLASECPHANWVRNVKYMYGPVPRYGRRELTAWRHENNTAIFLGVSYRSRTASTWSTTQPFELVSRDSQPGNLGRSRILDPEWVDLDVVRTWYSRCVKEHRLKCEQPAWIKGVEPAKPDWLIDIVQGCIVPYSSETKKYLSLSYTWGQTPNLRATTHIFDELRKPGALDPGRGFASMIPETIRNALGITKCLGERYLWVDSLCIVQDDETALYRSLKNMHMIFANSLLCVIAKAGHDAEFGLRGIKGVSAPRCSDQLIIDLAEGERLTGRLTGPGSCYNEPSPSIPGRSYSERAWTFQEFMFAKRRLIFDDGPIRWNCNCAGWHEELKSHAVADIYGAVAPELWYAARWMKTRIPNLSDLTDVVREFNQKVLTYPEDVLPAFSGIQSMLHRIYPGGLIFGHPEFFFDISLAWHNVYDVTRRRPSSNFKGDPSKNGLPSWSWMGWHGNTCFPWDLEFHTSNGDKYGFLAPVTTWFTMASPLSLPRRRIESQWFDYKKSAQGGSGRLLEGWNRGEYEPPKWLKRRDKFRVPHLPKDLPQFCYTHSSNPERKFWYPVPILKFDETPELNKQTQYLYCLTTRTFLFVGHGLVHMPYKENVRIENRQGDLAGVLFLHREEDRRLFTANPQPLRIELVAIAKGWTETLQGDPPSESKSQGSHDLETVAAESAAHDREHIEASDRTSIDGDKPVLSSNNKGLGSSKEAGEEGSAEGISKTGQHSGADAGSKKATEPPDAEDSDREDSGSDGSWGAHLDSDDERPEYWKENKEDCYFVLWIKWDNGVAYRQAAGRVLASMWEKYREEDPVELVLG</sequence>
<dbReference type="AlphaFoldDB" id="A0A370TKE4"/>
<feature type="domain" description="Heterokaryon incompatibility" evidence="2">
    <location>
        <begin position="185"/>
        <end position="345"/>
    </location>
</feature>
<keyword evidence="4" id="KW-1185">Reference proteome</keyword>
<organism evidence="3 4">
    <name type="scientific">Venustampulla echinocandica</name>
    <dbReference type="NCBI Taxonomy" id="2656787"/>
    <lineage>
        <taxon>Eukaryota</taxon>
        <taxon>Fungi</taxon>
        <taxon>Dikarya</taxon>
        <taxon>Ascomycota</taxon>
        <taxon>Pezizomycotina</taxon>
        <taxon>Leotiomycetes</taxon>
        <taxon>Helotiales</taxon>
        <taxon>Pleuroascaceae</taxon>
        <taxon>Venustampulla</taxon>
    </lineage>
</organism>
<evidence type="ECO:0000313" key="4">
    <source>
        <dbReference type="Proteomes" id="UP000254866"/>
    </source>
</evidence>
<dbReference type="GeneID" id="43599459"/>
<gene>
    <name evidence="3" type="ORF">BP5553_06610</name>
</gene>
<dbReference type="EMBL" id="NPIC01000005">
    <property type="protein sequence ID" value="RDL35998.1"/>
    <property type="molecule type" value="Genomic_DNA"/>
</dbReference>
<dbReference type="Pfam" id="PF06985">
    <property type="entry name" value="HET"/>
    <property type="match status" value="1"/>
</dbReference>
<feature type="compositionally biased region" description="Basic and acidic residues" evidence="1">
    <location>
        <begin position="712"/>
        <end position="731"/>
    </location>
</feature>
<dbReference type="RefSeq" id="XP_031868654.1">
    <property type="nucleotide sequence ID" value="XM_032015233.1"/>
</dbReference>
<evidence type="ECO:0000259" key="2">
    <source>
        <dbReference type="Pfam" id="PF06985"/>
    </source>
</evidence>
<dbReference type="Proteomes" id="UP000254866">
    <property type="component" value="Unassembled WGS sequence"/>
</dbReference>
<dbReference type="OrthoDB" id="5428863at2759"/>
<dbReference type="InterPro" id="IPR010730">
    <property type="entry name" value="HET"/>
</dbReference>
<comment type="caution">
    <text evidence="3">The sequence shown here is derived from an EMBL/GenBank/DDBJ whole genome shotgun (WGS) entry which is preliminary data.</text>
</comment>
<proteinExistence type="predicted"/>
<accession>A0A370TKE4</accession>